<evidence type="ECO:0000313" key="5">
    <source>
        <dbReference type="EnsemblPlants" id="PAC:32978492.CDS.1"/>
    </source>
</evidence>
<keyword evidence="1" id="KW-0677">Repeat</keyword>
<dbReference type="PANTHER" id="PTHR24171">
    <property type="entry name" value="ANKYRIN REPEAT DOMAIN-CONTAINING PROTEIN 39-RELATED"/>
    <property type="match status" value="1"/>
</dbReference>
<gene>
    <name evidence="5" type="primary">LOC112284095</name>
    <name evidence="4" type="ORF">PHYPA_009308</name>
</gene>
<dbReference type="Proteomes" id="UP000006727">
    <property type="component" value="Chromosome 6"/>
</dbReference>
<dbReference type="PROSITE" id="PS50297">
    <property type="entry name" value="ANK_REP_REGION"/>
    <property type="match status" value="1"/>
</dbReference>
<keyword evidence="2 3" id="KW-0040">ANK repeat</keyword>
<dbReference type="AlphaFoldDB" id="A0A2K1KGP2"/>
<evidence type="ECO:0000256" key="3">
    <source>
        <dbReference type="PROSITE-ProRule" id="PRU00023"/>
    </source>
</evidence>
<proteinExistence type="predicted"/>
<reference evidence="4 6" key="2">
    <citation type="journal article" date="2018" name="Plant J.">
        <title>The Physcomitrella patens chromosome-scale assembly reveals moss genome structure and evolution.</title>
        <authorList>
            <person name="Lang D."/>
            <person name="Ullrich K.K."/>
            <person name="Murat F."/>
            <person name="Fuchs J."/>
            <person name="Jenkins J."/>
            <person name="Haas F.B."/>
            <person name="Piednoel M."/>
            <person name="Gundlach H."/>
            <person name="Van Bel M."/>
            <person name="Meyberg R."/>
            <person name="Vives C."/>
            <person name="Morata J."/>
            <person name="Symeonidi A."/>
            <person name="Hiss M."/>
            <person name="Muchero W."/>
            <person name="Kamisugi Y."/>
            <person name="Saleh O."/>
            <person name="Blanc G."/>
            <person name="Decker E.L."/>
            <person name="van Gessel N."/>
            <person name="Grimwood J."/>
            <person name="Hayes R.D."/>
            <person name="Graham S.W."/>
            <person name="Gunter L.E."/>
            <person name="McDaniel S.F."/>
            <person name="Hoernstein S.N.W."/>
            <person name="Larsson A."/>
            <person name="Li F.W."/>
            <person name="Perroud P.F."/>
            <person name="Phillips J."/>
            <person name="Ranjan P."/>
            <person name="Rokshar D.S."/>
            <person name="Rothfels C.J."/>
            <person name="Schneider L."/>
            <person name="Shu S."/>
            <person name="Stevenson D.W."/>
            <person name="Thummler F."/>
            <person name="Tillich M."/>
            <person name="Villarreal Aguilar J.C."/>
            <person name="Widiez T."/>
            <person name="Wong G.K."/>
            <person name="Wymore A."/>
            <person name="Zhang Y."/>
            <person name="Zimmer A.D."/>
            <person name="Quatrano R.S."/>
            <person name="Mayer K.F.X."/>
            <person name="Goodstein D."/>
            <person name="Casacuberta J.M."/>
            <person name="Vandepoele K."/>
            <person name="Reski R."/>
            <person name="Cuming A.C."/>
            <person name="Tuskan G.A."/>
            <person name="Maumus F."/>
            <person name="Salse J."/>
            <person name="Schmutz J."/>
            <person name="Rensing S.A."/>
        </authorList>
    </citation>
    <scope>NUCLEOTIDE SEQUENCE [LARGE SCALE GENOMIC DNA]</scope>
    <source>
        <strain evidence="5 6">cv. Gransden 2004</strain>
    </source>
</reference>
<dbReference type="Pfam" id="PF00023">
    <property type="entry name" value="Ank"/>
    <property type="match status" value="2"/>
</dbReference>
<organism evidence="4">
    <name type="scientific">Physcomitrium patens</name>
    <name type="common">Spreading-leaved earth moss</name>
    <name type="synonym">Physcomitrella patens</name>
    <dbReference type="NCBI Taxonomy" id="3218"/>
    <lineage>
        <taxon>Eukaryota</taxon>
        <taxon>Viridiplantae</taxon>
        <taxon>Streptophyta</taxon>
        <taxon>Embryophyta</taxon>
        <taxon>Bryophyta</taxon>
        <taxon>Bryophytina</taxon>
        <taxon>Bryopsida</taxon>
        <taxon>Funariidae</taxon>
        <taxon>Funariales</taxon>
        <taxon>Funariaceae</taxon>
        <taxon>Physcomitrium</taxon>
    </lineage>
</organism>
<dbReference type="PROSITE" id="PS50088">
    <property type="entry name" value="ANK_REPEAT"/>
    <property type="match status" value="1"/>
</dbReference>
<protein>
    <submittedName>
        <fullName evidence="4 5">Uncharacterized protein</fullName>
    </submittedName>
</protein>
<reference evidence="4 6" key="1">
    <citation type="journal article" date="2008" name="Science">
        <title>The Physcomitrella genome reveals evolutionary insights into the conquest of land by plants.</title>
        <authorList>
            <person name="Rensing S."/>
            <person name="Lang D."/>
            <person name="Zimmer A."/>
            <person name="Terry A."/>
            <person name="Salamov A."/>
            <person name="Shapiro H."/>
            <person name="Nishiyama T."/>
            <person name="Perroud P.-F."/>
            <person name="Lindquist E."/>
            <person name="Kamisugi Y."/>
            <person name="Tanahashi T."/>
            <person name="Sakakibara K."/>
            <person name="Fujita T."/>
            <person name="Oishi K."/>
            <person name="Shin-I T."/>
            <person name="Kuroki Y."/>
            <person name="Toyoda A."/>
            <person name="Suzuki Y."/>
            <person name="Hashimoto A."/>
            <person name="Yamaguchi K."/>
            <person name="Sugano A."/>
            <person name="Kohara Y."/>
            <person name="Fujiyama A."/>
            <person name="Anterola A."/>
            <person name="Aoki S."/>
            <person name="Ashton N."/>
            <person name="Barbazuk W.B."/>
            <person name="Barker E."/>
            <person name="Bennetzen J."/>
            <person name="Bezanilla M."/>
            <person name="Blankenship R."/>
            <person name="Cho S.H."/>
            <person name="Dutcher S."/>
            <person name="Estelle M."/>
            <person name="Fawcett J.A."/>
            <person name="Gundlach H."/>
            <person name="Hanada K."/>
            <person name="Heyl A."/>
            <person name="Hicks K.A."/>
            <person name="Hugh J."/>
            <person name="Lohr M."/>
            <person name="Mayer K."/>
            <person name="Melkozernov A."/>
            <person name="Murata T."/>
            <person name="Nelson D."/>
            <person name="Pils B."/>
            <person name="Prigge M."/>
            <person name="Reiss B."/>
            <person name="Renner T."/>
            <person name="Rombauts S."/>
            <person name="Rushton P."/>
            <person name="Sanderfoot A."/>
            <person name="Schween G."/>
            <person name="Shiu S.-H."/>
            <person name="Stueber K."/>
            <person name="Theodoulou F.L."/>
            <person name="Tu H."/>
            <person name="Van de Peer Y."/>
            <person name="Verrier P.J."/>
            <person name="Waters E."/>
            <person name="Wood A."/>
            <person name="Yang L."/>
            <person name="Cove D."/>
            <person name="Cuming A."/>
            <person name="Hasebe M."/>
            <person name="Lucas S."/>
            <person name="Mishler D.B."/>
            <person name="Reski R."/>
            <person name="Grigoriev I."/>
            <person name="Quatrano R.S."/>
            <person name="Boore J.L."/>
        </authorList>
    </citation>
    <scope>NUCLEOTIDE SEQUENCE [LARGE SCALE GENOMIC DNA]</scope>
    <source>
        <strain evidence="5 6">cv. Gransden 2004</strain>
    </source>
</reference>
<accession>A0A2K1KGP2</accession>
<sequence length="108" mass="11829">MLIRFGAKVNKKDSVGCTPLHRAASAGHVEMCEALLEAGADIEATDRMLQTPLMHSVICDNRRVAFLLIRNEADVDAEDKEGYTVLGRASEELRPLLIDAAKAMMEDS</sequence>
<dbReference type="PRINTS" id="PR01415">
    <property type="entry name" value="ANKYRIN"/>
</dbReference>
<evidence type="ECO:0000313" key="6">
    <source>
        <dbReference type="Proteomes" id="UP000006727"/>
    </source>
</evidence>
<feature type="repeat" description="ANK" evidence="3">
    <location>
        <begin position="15"/>
        <end position="47"/>
    </location>
</feature>
<reference evidence="5" key="3">
    <citation type="submission" date="2020-12" db="UniProtKB">
        <authorList>
            <consortium name="EnsemblPlants"/>
        </authorList>
    </citation>
    <scope>IDENTIFICATION</scope>
</reference>
<dbReference type="SMART" id="SM00248">
    <property type="entry name" value="ANK"/>
    <property type="match status" value="2"/>
</dbReference>
<dbReference type="SUPFAM" id="SSF48403">
    <property type="entry name" value="Ankyrin repeat"/>
    <property type="match status" value="1"/>
</dbReference>
<keyword evidence="6" id="KW-1185">Reference proteome</keyword>
<evidence type="ECO:0000256" key="1">
    <source>
        <dbReference type="ARBA" id="ARBA00022737"/>
    </source>
</evidence>
<name>A0A2K1KGP2_PHYPA</name>
<dbReference type="Gene3D" id="1.25.40.20">
    <property type="entry name" value="Ankyrin repeat-containing domain"/>
    <property type="match status" value="1"/>
</dbReference>
<dbReference type="PaxDb" id="3218-PP1S14_440V6.1"/>
<dbReference type="PANTHER" id="PTHR24171:SF9">
    <property type="entry name" value="ANKYRIN REPEAT DOMAIN-CONTAINING PROTEIN 39"/>
    <property type="match status" value="1"/>
</dbReference>
<dbReference type="EnsemblPlants" id="Pp3c6_21850V3.1">
    <property type="protein sequence ID" value="PAC:32978492.CDS.1"/>
    <property type="gene ID" value="Pp3c6_21850"/>
</dbReference>
<dbReference type="InterPro" id="IPR002110">
    <property type="entry name" value="Ankyrin_rpt"/>
</dbReference>
<dbReference type="EMBL" id="ABEU02000006">
    <property type="protein sequence ID" value="PNR52933.1"/>
    <property type="molecule type" value="Genomic_DNA"/>
</dbReference>
<evidence type="ECO:0000313" key="4">
    <source>
        <dbReference type="EMBL" id="PNR52933.1"/>
    </source>
</evidence>
<dbReference type="InterPro" id="IPR036770">
    <property type="entry name" value="Ankyrin_rpt-contain_sf"/>
</dbReference>
<evidence type="ECO:0000256" key="2">
    <source>
        <dbReference type="ARBA" id="ARBA00023043"/>
    </source>
</evidence>
<dbReference type="Gramene" id="Pp3c6_21850V3.1">
    <property type="protein sequence ID" value="PAC:32978492.CDS.1"/>
    <property type="gene ID" value="Pp3c6_21850"/>
</dbReference>
<dbReference type="STRING" id="3218.A0A2K1KGP2"/>